<evidence type="ECO:0000313" key="2">
    <source>
        <dbReference type="EMBL" id="GAA94951.1"/>
    </source>
</evidence>
<dbReference type="eggNOG" id="ENOG502QWC3">
    <property type="taxonomic scope" value="Eukaryota"/>
</dbReference>
<protein>
    <recommendedName>
        <fullName evidence="4">Condensation domain-containing protein</fullName>
    </recommendedName>
</protein>
<dbReference type="STRING" id="764103.G7DWJ1"/>
<dbReference type="HOGENOM" id="CLU_016660_0_0_1"/>
<feature type="compositionally biased region" description="Polar residues" evidence="1">
    <location>
        <begin position="41"/>
        <end position="60"/>
    </location>
</feature>
<dbReference type="PANTHER" id="PTHR28037">
    <property type="entry name" value="ALCOHOL O-ACETYLTRANSFERASE 1-RELATED"/>
    <property type="match status" value="1"/>
</dbReference>
<dbReference type="AlphaFoldDB" id="G7DWJ1"/>
<dbReference type="OMA" id="HEGINDM"/>
<accession>G7DWJ1</accession>
<dbReference type="RefSeq" id="XP_014565926.1">
    <property type="nucleotide sequence ID" value="XM_014710440.1"/>
</dbReference>
<evidence type="ECO:0000256" key="1">
    <source>
        <dbReference type="SAM" id="MobiDB-lite"/>
    </source>
</evidence>
<dbReference type="PANTHER" id="PTHR28037:SF1">
    <property type="entry name" value="ALCOHOL O-ACETYLTRANSFERASE 1-RELATED"/>
    <property type="match status" value="1"/>
</dbReference>
<dbReference type="InParanoid" id="G7DWJ1"/>
<dbReference type="InterPro" id="IPR052058">
    <property type="entry name" value="Alcohol_O-acetyltransferase"/>
</dbReference>
<feature type="compositionally biased region" description="Polar residues" evidence="1">
    <location>
        <begin position="73"/>
        <end position="84"/>
    </location>
</feature>
<evidence type="ECO:0008006" key="4">
    <source>
        <dbReference type="Google" id="ProtNLM"/>
    </source>
</evidence>
<evidence type="ECO:0000313" key="3">
    <source>
        <dbReference type="Proteomes" id="UP000009131"/>
    </source>
</evidence>
<dbReference type="InterPro" id="IPR023213">
    <property type="entry name" value="CAT-like_dom_sf"/>
</dbReference>
<dbReference type="EMBL" id="BABT02000052">
    <property type="protein sequence ID" value="GAA94951.1"/>
    <property type="molecule type" value="Genomic_DNA"/>
</dbReference>
<dbReference type="OrthoDB" id="3355480at2759"/>
<comment type="caution">
    <text evidence="2">The sequence shown here is derived from an EMBL/GenBank/DDBJ whole genome shotgun (WGS) entry which is preliminary data.</text>
</comment>
<proteinExistence type="predicted"/>
<dbReference type="Gene3D" id="3.30.559.30">
    <property type="entry name" value="Nonribosomal peptide synthetase, condensation domain"/>
    <property type="match status" value="1"/>
</dbReference>
<dbReference type="Gene3D" id="3.30.559.10">
    <property type="entry name" value="Chloramphenicol acetyltransferase-like domain"/>
    <property type="match status" value="1"/>
</dbReference>
<dbReference type="Proteomes" id="UP000009131">
    <property type="component" value="Unassembled WGS sequence"/>
</dbReference>
<keyword evidence="3" id="KW-1185">Reference proteome</keyword>
<feature type="region of interest" description="Disordered" evidence="1">
    <location>
        <begin position="24"/>
        <end position="104"/>
    </location>
</feature>
<reference evidence="2 3" key="2">
    <citation type="journal article" date="2012" name="Open Biol.">
        <title>Characteristics of nucleosomes and linker DNA regions on the genome of the basidiomycete Mixia osmundae revealed by mono- and dinucleosome mapping.</title>
        <authorList>
            <person name="Nishida H."/>
            <person name="Kondo S."/>
            <person name="Matsumoto T."/>
            <person name="Suzuki Y."/>
            <person name="Yoshikawa H."/>
            <person name="Taylor T.D."/>
            <person name="Sugiyama J."/>
        </authorList>
    </citation>
    <scope>NUCLEOTIDE SEQUENCE [LARGE SCALE GENOMIC DNA]</scope>
    <source>
        <strain evidence="3">CBS 9802 / IAM 14324 / JCM 22182 / KY 12970</strain>
    </source>
</reference>
<feature type="compositionally biased region" description="Low complexity" evidence="1">
    <location>
        <begin position="30"/>
        <end position="40"/>
    </location>
</feature>
<name>G7DWJ1_MIXOS</name>
<gene>
    <name evidence="2" type="primary">Mo01606</name>
    <name evidence="2" type="ORF">E5Q_01606</name>
</gene>
<sequence length="651" mass="71746">MSGGAPPLGDTGLSKLASNPLGSLASAFVPSMPSSSPKPSLDTSVQPNGMTGPASPTASALKSPGTPQRAHSRQVSFNSNQQKPDSPAPGGRRNFKIADPPMRSTRLPGRADSLYAWQTQPDGSVWRKMGPTEVSYYLGARTLPGQEKFAGVNDVSLRINFTTKKRLVSRERVLAIWTKLRLNHPLLAASVTFQDYENIGFKYTTPKTWDDAKASAASAFDLRYERDPEEELSVAFNDTRILSDERSAMLCITSTGPEPSGETADETQDYSLFIIATHYIIDGMAINRFGKEFLMALQDQSSDPLAQYQKPIKPLALSKFPTVVEMLIDTPSEWGKFAWAAAKIDFESSQRKPLGGHSFPKTATPGPRHTKWSELTYSVSDTAKILNNCRKNEVTVSHAAFAVAGLAFAKAQPNLDTRMPIMMDTAMNVRPRPKHLRRPTQGFATVTSGDDFAEPSYVSMAIGYFFIQLPALLPPSLSQDQLFWHRARTARDQTVAAITSQWMGSRAKLMGLEREKRSIAWEKVQEEQRKKKAQEASSAKAAPPPAVIEVKKEGEPAKQISAPTVTSFLLGFSFLGNMDVIFKPDEMPDIAFHSYAGAGRQRAGRIVLYAYTFCGELYFILWQDSAGLDQTVVASFWHHFEEIIRTVMIGS</sequence>
<organism evidence="2 3">
    <name type="scientific">Mixia osmundae (strain CBS 9802 / IAM 14324 / JCM 22182 / KY 12970)</name>
    <dbReference type="NCBI Taxonomy" id="764103"/>
    <lineage>
        <taxon>Eukaryota</taxon>
        <taxon>Fungi</taxon>
        <taxon>Dikarya</taxon>
        <taxon>Basidiomycota</taxon>
        <taxon>Pucciniomycotina</taxon>
        <taxon>Mixiomycetes</taxon>
        <taxon>Mixiales</taxon>
        <taxon>Mixiaceae</taxon>
        <taxon>Mixia</taxon>
    </lineage>
</organism>
<reference evidence="2 3" key="1">
    <citation type="journal article" date="2011" name="J. Gen. Appl. Microbiol.">
        <title>Draft genome sequencing of the enigmatic basidiomycete Mixia osmundae.</title>
        <authorList>
            <person name="Nishida H."/>
            <person name="Nagatsuka Y."/>
            <person name="Sugiyama J."/>
        </authorList>
    </citation>
    <scope>NUCLEOTIDE SEQUENCE [LARGE SCALE GENOMIC DNA]</scope>
    <source>
        <strain evidence="3">CBS 9802 / IAM 14324 / JCM 22182 / KY 12970</strain>
    </source>
</reference>